<dbReference type="AlphaFoldDB" id="A0A1C1A404"/>
<evidence type="ECO:0000313" key="2">
    <source>
        <dbReference type="Proteomes" id="UP000093309"/>
    </source>
</evidence>
<sequence length="74" mass="8594">MRALEIDLEARFFAKGMKKIDIFIADFKYTELHSLNHIIKETMERGDITTAAMYFLSLQKLCNKRIPSVLETIA</sequence>
<accession>A0A1C1A404</accession>
<dbReference type="EMBL" id="LYPC01000014">
    <property type="protein sequence ID" value="OCT15278.1"/>
    <property type="molecule type" value="Genomic_DNA"/>
</dbReference>
<organism evidence="1 2">
    <name type="scientific">Paenibacillus pectinilyticus</name>
    <dbReference type="NCBI Taxonomy" id="512399"/>
    <lineage>
        <taxon>Bacteria</taxon>
        <taxon>Bacillati</taxon>
        <taxon>Bacillota</taxon>
        <taxon>Bacilli</taxon>
        <taxon>Bacillales</taxon>
        <taxon>Paenibacillaceae</taxon>
        <taxon>Paenibacillus</taxon>
    </lineage>
</organism>
<protein>
    <submittedName>
        <fullName evidence="1">Uncharacterized protein</fullName>
    </submittedName>
</protein>
<comment type="caution">
    <text evidence="1">The sequence shown here is derived from an EMBL/GenBank/DDBJ whole genome shotgun (WGS) entry which is preliminary data.</text>
</comment>
<name>A0A1C1A404_9BACL</name>
<dbReference type="STRING" id="512399.A8709_14360"/>
<dbReference type="Proteomes" id="UP000093309">
    <property type="component" value="Unassembled WGS sequence"/>
</dbReference>
<keyword evidence="2" id="KW-1185">Reference proteome</keyword>
<reference evidence="2" key="1">
    <citation type="submission" date="2016-05" db="EMBL/GenBank/DDBJ databases">
        <title>Paenibacillus oryzae. sp. nov., isolated from the rice root.</title>
        <authorList>
            <person name="Zhang J."/>
            <person name="Zhang X."/>
        </authorList>
    </citation>
    <scope>NUCLEOTIDE SEQUENCE [LARGE SCALE GENOMIC DNA]</scope>
    <source>
        <strain evidence="2">KCTC13222</strain>
    </source>
</reference>
<evidence type="ECO:0000313" key="1">
    <source>
        <dbReference type="EMBL" id="OCT15278.1"/>
    </source>
</evidence>
<proteinExistence type="predicted"/>
<gene>
    <name evidence="1" type="ORF">A8709_14360</name>
</gene>